<evidence type="ECO:0000313" key="2">
    <source>
        <dbReference type="Proteomes" id="UP000184212"/>
    </source>
</evidence>
<reference evidence="1 2" key="1">
    <citation type="submission" date="2016-11" db="EMBL/GenBank/DDBJ databases">
        <authorList>
            <person name="Jaros S."/>
            <person name="Januszkiewicz K."/>
            <person name="Wedrychowicz H."/>
        </authorList>
    </citation>
    <scope>NUCLEOTIDE SEQUENCE [LARGE SCALE GENOMIC DNA]</scope>
    <source>
        <strain evidence="1 2">DSM 24574</strain>
    </source>
</reference>
<dbReference type="RefSeq" id="WP_073131864.1">
    <property type="nucleotide sequence ID" value="NZ_FQWQ01000001.1"/>
</dbReference>
<dbReference type="STRING" id="947013.SAMN04488109_1152"/>
<dbReference type="AlphaFoldDB" id="A0A1M5LDH5"/>
<dbReference type="Proteomes" id="UP000184212">
    <property type="component" value="Unassembled WGS sequence"/>
</dbReference>
<proteinExistence type="predicted"/>
<keyword evidence="2" id="KW-1185">Reference proteome</keyword>
<organism evidence="1 2">
    <name type="scientific">Chryseolinea serpens</name>
    <dbReference type="NCBI Taxonomy" id="947013"/>
    <lineage>
        <taxon>Bacteria</taxon>
        <taxon>Pseudomonadati</taxon>
        <taxon>Bacteroidota</taxon>
        <taxon>Cytophagia</taxon>
        <taxon>Cytophagales</taxon>
        <taxon>Fulvivirgaceae</taxon>
        <taxon>Chryseolinea</taxon>
    </lineage>
</organism>
<protein>
    <submittedName>
        <fullName evidence="1">Uncharacterized protein</fullName>
    </submittedName>
</protein>
<dbReference type="EMBL" id="FQWQ01000001">
    <property type="protein sequence ID" value="SHG63078.1"/>
    <property type="molecule type" value="Genomic_DNA"/>
</dbReference>
<sequence length="183" mass="21343">MNRIILTTFFFISLIAASCKSQAPRQKVDGDPEIQGVSEDHELVFEQDAASIYDSIAPPRLLADSVLIYKELANRLKFANHLKGDGGTDLVECSFAINEKGEIESKFFRSSKSIDASMRTITDDLLDQMRNWEPAYYKTDPKKKMRIRLNMYFFFHEKEILFRFYGPERYYILKKSFQRPISE</sequence>
<gene>
    <name evidence="1" type="ORF">SAMN04488109_1152</name>
</gene>
<accession>A0A1M5LDH5</accession>
<name>A0A1M5LDH5_9BACT</name>
<dbReference type="PROSITE" id="PS51257">
    <property type="entry name" value="PROKAR_LIPOPROTEIN"/>
    <property type="match status" value="1"/>
</dbReference>
<evidence type="ECO:0000313" key="1">
    <source>
        <dbReference type="EMBL" id="SHG63078.1"/>
    </source>
</evidence>